<feature type="domain" description="Heterokaryon incompatibility" evidence="1">
    <location>
        <begin position="99"/>
        <end position="247"/>
    </location>
</feature>
<dbReference type="PANTHER" id="PTHR33112">
    <property type="entry name" value="DOMAIN PROTEIN, PUTATIVE-RELATED"/>
    <property type="match status" value="1"/>
</dbReference>
<dbReference type="InterPro" id="IPR010730">
    <property type="entry name" value="HET"/>
</dbReference>
<evidence type="ECO:0000313" key="3">
    <source>
        <dbReference type="Proteomes" id="UP000433883"/>
    </source>
</evidence>
<reference evidence="2 3" key="1">
    <citation type="submission" date="2019-11" db="EMBL/GenBank/DDBJ databases">
        <title>Venturia inaequalis Genome Resource.</title>
        <authorList>
            <person name="Lichtner F.J."/>
        </authorList>
    </citation>
    <scope>NUCLEOTIDE SEQUENCE [LARGE SCALE GENOMIC DNA]</scope>
    <source>
        <strain evidence="2">Bline_iso_100314</strain>
    </source>
</reference>
<name>A0A8H3UQ38_VENIN</name>
<dbReference type="EMBL" id="WNWQ01000190">
    <property type="protein sequence ID" value="KAE9975002.1"/>
    <property type="molecule type" value="Genomic_DNA"/>
</dbReference>
<sequence>MRLGLHEQAKNLNRSPWLGLNMTLVKQFADQCALCRMIHTEIRKATPSDSHVLSVFKVDDREGRIAGIWFYYGFERHSVAKLCCYADEGTYASGKREKYMALSHCWGGKPQYRTTKANLEENQRSIDSTRLSETIKNAIQIATSIDVPYLWVDSLCIIQEDEEDFIRESCMMASVYQQACCVIAATAAANGSMGLSQRTPSHSLTSLPCDPRKPEHGNMYLGPGDDQALERSLFRGPLNQRGWVLQERIFARRTIHFAGDQIYWECDKEFVGEDGGDMQGAADTETITRSLLCKIIDDFRGFRRNHNFPHQGRFDRNSDLHSLWAGLVSLYSRCGLSNPNDKLPALQSLTLELGSILNLQFHEGHLFDNTRFVLSGLLWRAAKGTSLVKPCQHRAPSWSWASTDGPINFTDLMLDDSNIAIRCCVKHTLEEFFDKDIPKYAILSHRWGKEEVSFQEPISESETVKSKAGYTKIKNFCALAKRDGYNHGWVDTCSIDKSSGVELSEAINSMFRW</sequence>
<dbReference type="PANTHER" id="PTHR33112:SF16">
    <property type="entry name" value="HETEROKARYON INCOMPATIBILITY DOMAIN-CONTAINING PROTEIN"/>
    <property type="match status" value="1"/>
</dbReference>
<dbReference type="Pfam" id="PF06985">
    <property type="entry name" value="HET"/>
    <property type="match status" value="1"/>
</dbReference>
<gene>
    <name evidence="2" type="ORF">BLS_002839</name>
</gene>
<dbReference type="AlphaFoldDB" id="A0A8H3UQ38"/>
<organism evidence="2 3">
    <name type="scientific">Venturia inaequalis</name>
    <name type="common">Apple scab fungus</name>
    <dbReference type="NCBI Taxonomy" id="5025"/>
    <lineage>
        <taxon>Eukaryota</taxon>
        <taxon>Fungi</taxon>
        <taxon>Dikarya</taxon>
        <taxon>Ascomycota</taxon>
        <taxon>Pezizomycotina</taxon>
        <taxon>Dothideomycetes</taxon>
        <taxon>Pleosporomycetidae</taxon>
        <taxon>Venturiales</taxon>
        <taxon>Venturiaceae</taxon>
        <taxon>Venturia</taxon>
    </lineage>
</organism>
<evidence type="ECO:0000313" key="2">
    <source>
        <dbReference type="EMBL" id="KAE9975002.1"/>
    </source>
</evidence>
<accession>A0A8H3UQ38</accession>
<protein>
    <recommendedName>
        <fullName evidence="1">Heterokaryon incompatibility domain-containing protein</fullName>
    </recommendedName>
</protein>
<evidence type="ECO:0000259" key="1">
    <source>
        <dbReference type="Pfam" id="PF06985"/>
    </source>
</evidence>
<proteinExistence type="predicted"/>
<comment type="caution">
    <text evidence="2">The sequence shown here is derived from an EMBL/GenBank/DDBJ whole genome shotgun (WGS) entry which is preliminary data.</text>
</comment>
<dbReference type="Proteomes" id="UP000433883">
    <property type="component" value="Unassembled WGS sequence"/>
</dbReference>